<dbReference type="Proteomes" id="UP000646478">
    <property type="component" value="Unassembled WGS sequence"/>
</dbReference>
<dbReference type="RefSeq" id="WP_188826105.1">
    <property type="nucleotide sequence ID" value="NZ_BMHH01000026.1"/>
</dbReference>
<keyword evidence="3" id="KW-1185">Reference proteome</keyword>
<accession>A0A916SPF7</accession>
<protein>
    <recommendedName>
        <fullName evidence="1">DUF6884 domain-containing protein</fullName>
    </recommendedName>
</protein>
<evidence type="ECO:0000313" key="3">
    <source>
        <dbReference type="Proteomes" id="UP000646478"/>
    </source>
</evidence>
<gene>
    <name evidence="2" type="ORF">GCM10011491_41470</name>
</gene>
<evidence type="ECO:0000259" key="1">
    <source>
        <dbReference type="Pfam" id="PF21818"/>
    </source>
</evidence>
<organism evidence="2 3">
    <name type="scientific">Brucella endophytica</name>
    <dbReference type="NCBI Taxonomy" id="1963359"/>
    <lineage>
        <taxon>Bacteria</taxon>
        <taxon>Pseudomonadati</taxon>
        <taxon>Pseudomonadota</taxon>
        <taxon>Alphaproteobacteria</taxon>
        <taxon>Hyphomicrobiales</taxon>
        <taxon>Brucellaceae</taxon>
        <taxon>Brucella/Ochrobactrum group</taxon>
        <taxon>Brucella</taxon>
    </lineage>
</organism>
<name>A0A916SPF7_9HYPH</name>
<proteinExistence type="predicted"/>
<dbReference type="Pfam" id="PF21818">
    <property type="entry name" value="DUF6884"/>
    <property type="match status" value="1"/>
</dbReference>
<dbReference type="EMBL" id="BMHH01000026">
    <property type="protein sequence ID" value="GGB09213.1"/>
    <property type="molecule type" value="Genomic_DNA"/>
</dbReference>
<comment type="caution">
    <text evidence="2">The sequence shown here is derived from an EMBL/GenBank/DDBJ whole genome shotgun (WGS) entry which is preliminary data.</text>
</comment>
<reference evidence="2" key="2">
    <citation type="submission" date="2020-09" db="EMBL/GenBank/DDBJ databases">
        <authorList>
            <person name="Sun Q."/>
            <person name="Zhou Y."/>
        </authorList>
    </citation>
    <scope>NUCLEOTIDE SEQUENCE</scope>
    <source>
        <strain evidence="2">CGMCC 1.15082</strain>
    </source>
</reference>
<reference evidence="2" key="1">
    <citation type="journal article" date="2014" name="Int. J. Syst. Evol. Microbiol.">
        <title>Complete genome sequence of Corynebacterium casei LMG S-19264T (=DSM 44701T), isolated from a smear-ripened cheese.</title>
        <authorList>
            <consortium name="US DOE Joint Genome Institute (JGI-PGF)"/>
            <person name="Walter F."/>
            <person name="Albersmeier A."/>
            <person name="Kalinowski J."/>
            <person name="Ruckert C."/>
        </authorList>
    </citation>
    <scope>NUCLEOTIDE SEQUENCE</scope>
    <source>
        <strain evidence="2">CGMCC 1.15082</strain>
    </source>
</reference>
<sequence>MTGIFLVSCVKQKRSEAAPAASLYISDWFRKARAYVEDTGLPWFILSAEHGLLNPAQVIEPYERTLADMRAIERRAWGDRVIEQIKAEIGPAPLPLIFLAGRLYREPLAAWAGSRAVVPMQGLGIGQQKAWLTTKRHSL</sequence>
<dbReference type="AlphaFoldDB" id="A0A916SPF7"/>
<dbReference type="InterPro" id="IPR049251">
    <property type="entry name" value="DUF6884"/>
</dbReference>
<feature type="domain" description="DUF6884" evidence="1">
    <location>
        <begin position="4"/>
        <end position="133"/>
    </location>
</feature>
<evidence type="ECO:0000313" key="2">
    <source>
        <dbReference type="EMBL" id="GGB09213.1"/>
    </source>
</evidence>